<comment type="caution">
    <text evidence="5">The sequence shown here is derived from an EMBL/GenBank/DDBJ whole genome shotgun (WGS) entry which is preliminary data.</text>
</comment>
<evidence type="ECO:0000256" key="2">
    <source>
        <dbReference type="ARBA" id="ARBA00048615"/>
    </source>
</evidence>
<feature type="domain" description="Mannitol dehydrogenase N-terminal" evidence="3">
    <location>
        <begin position="38"/>
        <end position="301"/>
    </location>
</feature>
<dbReference type="EMBL" id="PCZS01000002">
    <property type="protein sequence ID" value="REB69482.1"/>
    <property type="molecule type" value="Genomic_DNA"/>
</dbReference>
<comment type="catalytic activity">
    <reaction evidence="2">
        <text>D-mannitol 1-phosphate + NAD(+) = beta-D-fructose 6-phosphate + NADH + H(+)</text>
        <dbReference type="Rhea" id="RHEA:19661"/>
        <dbReference type="ChEBI" id="CHEBI:15378"/>
        <dbReference type="ChEBI" id="CHEBI:57540"/>
        <dbReference type="ChEBI" id="CHEBI:57634"/>
        <dbReference type="ChEBI" id="CHEBI:57945"/>
        <dbReference type="ChEBI" id="CHEBI:61381"/>
        <dbReference type="EC" id="1.1.1.17"/>
    </reaction>
</comment>
<dbReference type="SUPFAM" id="SSF51735">
    <property type="entry name" value="NAD(P)-binding Rossmann-fold domains"/>
    <property type="match status" value="1"/>
</dbReference>
<reference evidence="5 6" key="1">
    <citation type="submission" date="2017-09" db="EMBL/GenBank/DDBJ databases">
        <authorList>
            <person name="Bumgarner R.E."/>
        </authorList>
    </citation>
    <scope>NUCLEOTIDE SEQUENCE [LARGE SCALE GENOMIC DNA]</scope>
    <source>
        <strain evidence="5 6">T34998</strain>
    </source>
</reference>
<dbReference type="Pfam" id="PF01232">
    <property type="entry name" value="Mannitol_dh"/>
    <property type="match status" value="1"/>
</dbReference>
<name>A0ABX9IA41_9ACTN</name>
<dbReference type="Gene3D" id="1.10.1040.10">
    <property type="entry name" value="N-(1-d-carboxylethyl)-l-norvaline Dehydrogenase, domain 2"/>
    <property type="match status" value="1"/>
</dbReference>
<dbReference type="SUPFAM" id="SSF48179">
    <property type="entry name" value="6-phosphogluconate dehydrogenase C-terminal domain-like"/>
    <property type="match status" value="1"/>
</dbReference>
<dbReference type="PANTHER" id="PTHR43362:SF1">
    <property type="entry name" value="MANNITOL DEHYDROGENASE 2-RELATED"/>
    <property type="match status" value="1"/>
</dbReference>
<accession>A0ABX9IA41</accession>
<proteinExistence type="predicted"/>
<evidence type="ECO:0000256" key="1">
    <source>
        <dbReference type="ARBA" id="ARBA00023002"/>
    </source>
</evidence>
<dbReference type="Proteomes" id="UP000256324">
    <property type="component" value="Unassembled WGS sequence"/>
</dbReference>
<evidence type="ECO:0000313" key="5">
    <source>
        <dbReference type="EMBL" id="REB69482.1"/>
    </source>
</evidence>
<keyword evidence="1" id="KW-0560">Oxidoreductase</keyword>
<gene>
    <name evidence="5" type="ORF">CP880_08740</name>
</gene>
<dbReference type="InterPro" id="IPR036291">
    <property type="entry name" value="NAD(P)-bd_dom_sf"/>
</dbReference>
<evidence type="ECO:0000259" key="4">
    <source>
        <dbReference type="Pfam" id="PF08125"/>
    </source>
</evidence>
<dbReference type="RefSeq" id="WP_115939129.1">
    <property type="nucleotide sequence ID" value="NZ_PCZS01000002.1"/>
</dbReference>
<organism evidence="5 6">
    <name type="scientific">Cutibacterium namnetense</name>
    <dbReference type="NCBI Taxonomy" id="1574624"/>
    <lineage>
        <taxon>Bacteria</taxon>
        <taxon>Bacillati</taxon>
        <taxon>Actinomycetota</taxon>
        <taxon>Actinomycetes</taxon>
        <taxon>Propionibacteriales</taxon>
        <taxon>Propionibacteriaceae</taxon>
        <taxon>Cutibacterium</taxon>
    </lineage>
</organism>
<dbReference type="InterPro" id="IPR013328">
    <property type="entry name" value="6PGD_dom2"/>
</dbReference>
<sequence length="529" mass="58045">MKLDLDTLRGSALADAGITSPTFDVEEMRRQAHDRPRWMHIGPGNLFRVHIARLAQDIMNSGAEQCGIAAIAPRDPQRLDHGLANHDLLTLGVTSHADGHTDVGAIASISEGLAYRRDDDFCRIAEIACAESLQLITLTITEKGYRLSGYDGSYQNAVIKDLSRDPLSDRMSTAMGLVTALLVRRFYAGATPVALVSCDNFSHNGDKLRTSVLTIAAEWEKRGAIDHRVVEWITEKVAFPISVIDKITPVPSQQVSDRLALMGFEDMAIDPDAEVAGFVNTEPAEYLIIEDRFPNGRPELEKAGVYFTDRDTCDRFERMKVTSCLNPLHTALAIIGVLLRKPTVDEAMKDPGLAGLVHHLGWKEGLPVVSDPGIVDPKEFLREVEDERFPNPFLGDTPSRIATDTSQKIPIRFGETIKSYLAKDSLDLASLRAIPFVFAAWCRYLMGIADDGDPIDLSPDPLLEELKSVVSGVRFGDGDPKVISPILSRADIFGVDLTATPLAGIVEQFFIRLTVGPDAVRSVLDEEFA</sequence>
<dbReference type="InterPro" id="IPR008927">
    <property type="entry name" value="6-PGluconate_DH-like_C_sf"/>
</dbReference>
<protein>
    <submittedName>
        <fullName evidence="5">Mannitol dehydrogenase</fullName>
    </submittedName>
</protein>
<dbReference type="InterPro" id="IPR013131">
    <property type="entry name" value="Mannitol_DH_N"/>
</dbReference>
<keyword evidence="6" id="KW-1185">Reference proteome</keyword>
<dbReference type="PANTHER" id="PTHR43362">
    <property type="entry name" value="MANNITOL DEHYDROGENASE DSF1-RELATED"/>
    <property type="match status" value="1"/>
</dbReference>
<evidence type="ECO:0000259" key="3">
    <source>
        <dbReference type="Pfam" id="PF01232"/>
    </source>
</evidence>
<dbReference type="InterPro" id="IPR013118">
    <property type="entry name" value="Mannitol_DH_C"/>
</dbReference>
<feature type="domain" description="Mannitol dehydrogenase C-terminal" evidence="4">
    <location>
        <begin position="314"/>
        <end position="501"/>
    </location>
</feature>
<dbReference type="Pfam" id="PF08125">
    <property type="entry name" value="Mannitol_dh_C"/>
    <property type="match status" value="1"/>
</dbReference>
<evidence type="ECO:0000313" key="6">
    <source>
        <dbReference type="Proteomes" id="UP000256324"/>
    </source>
</evidence>
<dbReference type="InterPro" id="IPR050988">
    <property type="entry name" value="Mannitol_DH/Oxidoreductase"/>
</dbReference>
<dbReference type="Gene3D" id="3.40.50.720">
    <property type="entry name" value="NAD(P)-binding Rossmann-like Domain"/>
    <property type="match status" value="1"/>
</dbReference>